<comment type="caution">
    <text evidence="1">The sequence shown here is derived from an EMBL/GenBank/DDBJ whole genome shotgun (WGS) entry which is preliminary data.</text>
</comment>
<dbReference type="Proteomes" id="UP001060085">
    <property type="component" value="Linkage Group LG07"/>
</dbReference>
<dbReference type="EMBL" id="CM044707">
    <property type="protein sequence ID" value="KAI5653423.1"/>
    <property type="molecule type" value="Genomic_DNA"/>
</dbReference>
<evidence type="ECO:0000313" key="1">
    <source>
        <dbReference type="EMBL" id="KAI5653423.1"/>
    </source>
</evidence>
<gene>
    <name evidence="1" type="ORF">M9H77_30610</name>
</gene>
<evidence type="ECO:0000313" key="2">
    <source>
        <dbReference type="Proteomes" id="UP001060085"/>
    </source>
</evidence>
<sequence length="158" mass="17374">MARGYTKDANTSREELAPSTTPKPSITPDAAALSLQLPSESLTPPPTKTKPTSASEVPTASTQPSMQPSTFPRLPLHPSSRAATTITILFQERFVEGILYIELGPSGGLGLKKCVWDPALPMLNVWDAWEDRVSIQMRDFMGDIRRDGKRPSCIEERH</sequence>
<proteinExistence type="predicted"/>
<name>A0ACC0A215_CATRO</name>
<protein>
    <submittedName>
        <fullName evidence="1">Uncharacterized protein</fullName>
    </submittedName>
</protein>
<reference evidence="2" key="1">
    <citation type="journal article" date="2023" name="Nat. Plants">
        <title>Single-cell RNA sequencing provides a high-resolution roadmap for understanding the multicellular compartmentation of specialized metabolism.</title>
        <authorList>
            <person name="Sun S."/>
            <person name="Shen X."/>
            <person name="Li Y."/>
            <person name="Li Y."/>
            <person name="Wang S."/>
            <person name="Li R."/>
            <person name="Zhang H."/>
            <person name="Shen G."/>
            <person name="Guo B."/>
            <person name="Wei J."/>
            <person name="Xu J."/>
            <person name="St-Pierre B."/>
            <person name="Chen S."/>
            <person name="Sun C."/>
        </authorList>
    </citation>
    <scope>NUCLEOTIDE SEQUENCE [LARGE SCALE GENOMIC DNA]</scope>
</reference>
<keyword evidence="2" id="KW-1185">Reference proteome</keyword>
<organism evidence="1 2">
    <name type="scientific">Catharanthus roseus</name>
    <name type="common">Madagascar periwinkle</name>
    <name type="synonym">Vinca rosea</name>
    <dbReference type="NCBI Taxonomy" id="4058"/>
    <lineage>
        <taxon>Eukaryota</taxon>
        <taxon>Viridiplantae</taxon>
        <taxon>Streptophyta</taxon>
        <taxon>Embryophyta</taxon>
        <taxon>Tracheophyta</taxon>
        <taxon>Spermatophyta</taxon>
        <taxon>Magnoliopsida</taxon>
        <taxon>eudicotyledons</taxon>
        <taxon>Gunneridae</taxon>
        <taxon>Pentapetalae</taxon>
        <taxon>asterids</taxon>
        <taxon>lamiids</taxon>
        <taxon>Gentianales</taxon>
        <taxon>Apocynaceae</taxon>
        <taxon>Rauvolfioideae</taxon>
        <taxon>Vinceae</taxon>
        <taxon>Catharanthinae</taxon>
        <taxon>Catharanthus</taxon>
    </lineage>
</organism>
<accession>A0ACC0A215</accession>